<evidence type="ECO:0000256" key="4">
    <source>
        <dbReference type="ARBA" id="ARBA00023172"/>
    </source>
</evidence>
<evidence type="ECO:0000256" key="8">
    <source>
        <dbReference type="SAM" id="MobiDB-lite"/>
    </source>
</evidence>
<keyword evidence="6 7" id="KW-0539">Nucleus</keyword>
<proteinExistence type="inferred from homology"/>
<dbReference type="Proteomes" id="UP001153712">
    <property type="component" value="Chromosome 2"/>
</dbReference>
<dbReference type="InterPro" id="IPR014854">
    <property type="entry name" value="Nse4_C"/>
</dbReference>
<feature type="region of interest" description="Disordered" evidence="8">
    <location>
        <begin position="170"/>
        <end position="191"/>
    </location>
</feature>
<organism evidence="10 11">
    <name type="scientific">Phyllotreta striolata</name>
    <name type="common">Striped flea beetle</name>
    <name type="synonym">Crioceris striolata</name>
    <dbReference type="NCBI Taxonomy" id="444603"/>
    <lineage>
        <taxon>Eukaryota</taxon>
        <taxon>Metazoa</taxon>
        <taxon>Ecdysozoa</taxon>
        <taxon>Arthropoda</taxon>
        <taxon>Hexapoda</taxon>
        <taxon>Insecta</taxon>
        <taxon>Pterygota</taxon>
        <taxon>Neoptera</taxon>
        <taxon>Endopterygota</taxon>
        <taxon>Coleoptera</taxon>
        <taxon>Polyphaga</taxon>
        <taxon>Cucujiformia</taxon>
        <taxon>Chrysomeloidea</taxon>
        <taxon>Chrysomelidae</taxon>
        <taxon>Galerucinae</taxon>
        <taxon>Alticini</taxon>
        <taxon>Phyllotreta</taxon>
    </lineage>
</organism>
<feature type="domain" description="Non-structural maintenance of chromosome element 4 C-terminal" evidence="9">
    <location>
        <begin position="220"/>
        <end position="297"/>
    </location>
</feature>
<dbReference type="GO" id="GO:0030915">
    <property type="term" value="C:Smc5-Smc6 complex"/>
    <property type="evidence" value="ECO:0007669"/>
    <property type="project" value="UniProtKB-UniRule"/>
</dbReference>
<accession>A0A9N9TNE1</accession>
<dbReference type="PANTHER" id="PTHR16140">
    <property type="entry name" value="NON-STRUCTURAL MAINTENANCE OF CHROMOSOMES ELEMENT 4"/>
    <property type="match status" value="1"/>
</dbReference>
<comment type="subunit">
    <text evidence="7">Component of the SMC5-SMC6 complex.</text>
</comment>
<dbReference type="Pfam" id="PF08743">
    <property type="entry name" value="Nse4_C"/>
    <property type="match status" value="1"/>
</dbReference>
<protein>
    <recommendedName>
        <fullName evidence="7">Non-structural maintenance of chromosomes element 4</fullName>
    </recommendedName>
</protein>
<dbReference type="GO" id="GO:0006310">
    <property type="term" value="P:DNA recombination"/>
    <property type="evidence" value="ECO:0007669"/>
    <property type="project" value="UniProtKB-UniRule"/>
</dbReference>
<comment type="function">
    <text evidence="7">Component of the SMC5-SMC6 complex, that promotes sister chromatid alignment after DNA damage and facilitates double-stranded DNA breaks (DSBs) repair via homologous recombination between sister chromatids.</text>
</comment>
<dbReference type="GO" id="GO:0006281">
    <property type="term" value="P:DNA repair"/>
    <property type="evidence" value="ECO:0007669"/>
    <property type="project" value="UniProtKB-UniRule"/>
</dbReference>
<dbReference type="PANTHER" id="PTHR16140:SF0">
    <property type="entry name" value="NON-STRUCTURAL MAINTENANCE OF CHROMOSOMES ELEMENT 4"/>
    <property type="match status" value="1"/>
</dbReference>
<evidence type="ECO:0000256" key="2">
    <source>
        <dbReference type="ARBA" id="ARBA00008997"/>
    </source>
</evidence>
<dbReference type="AlphaFoldDB" id="A0A9N9TNE1"/>
<evidence type="ECO:0000313" key="10">
    <source>
        <dbReference type="EMBL" id="CAG9859011.1"/>
    </source>
</evidence>
<comment type="similarity">
    <text evidence="2 7">Belongs to the NSE4 family.</text>
</comment>
<reference evidence="10" key="1">
    <citation type="submission" date="2022-01" db="EMBL/GenBank/DDBJ databases">
        <authorList>
            <person name="King R."/>
        </authorList>
    </citation>
    <scope>NUCLEOTIDE SEQUENCE</scope>
</reference>
<dbReference type="GO" id="GO:0005634">
    <property type="term" value="C:nucleus"/>
    <property type="evidence" value="ECO:0007669"/>
    <property type="project" value="UniProtKB-SubCell"/>
</dbReference>
<evidence type="ECO:0000256" key="5">
    <source>
        <dbReference type="ARBA" id="ARBA00023204"/>
    </source>
</evidence>
<evidence type="ECO:0000313" key="11">
    <source>
        <dbReference type="Proteomes" id="UP001153712"/>
    </source>
</evidence>
<dbReference type="EMBL" id="OU900095">
    <property type="protein sequence ID" value="CAG9859011.1"/>
    <property type="molecule type" value="Genomic_DNA"/>
</dbReference>
<evidence type="ECO:0000256" key="6">
    <source>
        <dbReference type="ARBA" id="ARBA00023242"/>
    </source>
</evidence>
<keyword evidence="4 7" id="KW-0233">DNA recombination</keyword>
<sequence length="312" mass="36233">MEEMDVDESNKENGTVRRSKRAYTKSMYRDLLHRLEDIETSGDIGLQTINGVKKVLKKADKLDNEWKIEDRVARADVTCLDVSVLASSSSILKKCLRTVDISMCTYDANEFSQGIIDNVKNENNEDILPGDLLNLMDITRSTIPALSYYTYIYGSYDLDNLPQPKVRKERVKQQSQKEKLQKKEPEKVTNRTKEEESIEDIVNVLFKVLNKEFIKNKEEPIKYYDYIIDTDDFSNTVENMFYFAFLVRDGKASIDLDSKGEPIIKPIKDNVLIKFRDENGVNSQIVSIITKDRWQRFQKPGYLQKYKKTSSK</sequence>
<comment type="subcellular location">
    <subcellularLocation>
        <location evidence="1 7">Nucleus</location>
    </subcellularLocation>
</comment>
<evidence type="ECO:0000256" key="7">
    <source>
        <dbReference type="RuleBase" id="RU365071"/>
    </source>
</evidence>
<name>A0A9N9TNE1_PHYSR</name>
<gene>
    <name evidence="10" type="ORF">PHYEVI_LOCUS5396</name>
</gene>
<evidence type="ECO:0000256" key="1">
    <source>
        <dbReference type="ARBA" id="ARBA00004123"/>
    </source>
</evidence>
<keyword evidence="3 7" id="KW-0227">DNA damage</keyword>
<dbReference type="OrthoDB" id="2133758at2759"/>
<feature type="non-terminal residue" evidence="10">
    <location>
        <position position="312"/>
    </location>
</feature>
<keyword evidence="5 7" id="KW-0234">DNA repair</keyword>
<evidence type="ECO:0000259" key="9">
    <source>
        <dbReference type="Pfam" id="PF08743"/>
    </source>
</evidence>
<feature type="compositionally biased region" description="Basic and acidic residues" evidence="8">
    <location>
        <begin position="171"/>
        <end position="191"/>
    </location>
</feature>
<feature type="region of interest" description="Disordered" evidence="8">
    <location>
        <begin position="1"/>
        <end position="20"/>
    </location>
</feature>
<dbReference type="InterPro" id="IPR027786">
    <property type="entry name" value="Nse4/EID"/>
</dbReference>
<keyword evidence="11" id="KW-1185">Reference proteome</keyword>
<evidence type="ECO:0000256" key="3">
    <source>
        <dbReference type="ARBA" id="ARBA00022763"/>
    </source>
</evidence>